<evidence type="ECO:0000256" key="4">
    <source>
        <dbReference type="ARBA" id="ARBA00023136"/>
    </source>
</evidence>
<evidence type="ECO:0000313" key="7">
    <source>
        <dbReference type="EMBL" id="GLX83448.1"/>
    </source>
</evidence>
<evidence type="ECO:0000259" key="6">
    <source>
        <dbReference type="Pfam" id="PF01957"/>
    </source>
</evidence>
<organism evidence="7 8">
    <name type="scientific">Thalassotalea eurytherma</name>
    <dbReference type="NCBI Taxonomy" id="1144278"/>
    <lineage>
        <taxon>Bacteria</taxon>
        <taxon>Pseudomonadati</taxon>
        <taxon>Pseudomonadota</taxon>
        <taxon>Gammaproteobacteria</taxon>
        <taxon>Alteromonadales</taxon>
        <taxon>Colwelliaceae</taxon>
        <taxon>Thalassotalea</taxon>
    </lineage>
</organism>
<proteinExistence type="predicted"/>
<dbReference type="Proteomes" id="UP001157133">
    <property type="component" value="Unassembled WGS sequence"/>
</dbReference>
<feature type="domain" description="NfeD-like C-terminal" evidence="6">
    <location>
        <begin position="93"/>
        <end position="148"/>
    </location>
</feature>
<dbReference type="PANTHER" id="PTHR33507:SF3">
    <property type="entry name" value="INNER MEMBRANE PROTEIN YBBJ"/>
    <property type="match status" value="1"/>
</dbReference>
<feature type="transmembrane region" description="Helical" evidence="5">
    <location>
        <begin position="12"/>
        <end position="40"/>
    </location>
</feature>
<dbReference type="PANTHER" id="PTHR33507">
    <property type="entry name" value="INNER MEMBRANE PROTEIN YBBJ"/>
    <property type="match status" value="1"/>
</dbReference>
<evidence type="ECO:0000256" key="5">
    <source>
        <dbReference type="SAM" id="Phobius"/>
    </source>
</evidence>
<keyword evidence="3 5" id="KW-1133">Transmembrane helix</keyword>
<feature type="transmembrane region" description="Helical" evidence="5">
    <location>
        <begin position="52"/>
        <end position="72"/>
    </location>
</feature>
<evidence type="ECO:0000256" key="2">
    <source>
        <dbReference type="ARBA" id="ARBA00022692"/>
    </source>
</evidence>
<comment type="subcellular location">
    <subcellularLocation>
        <location evidence="1">Membrane</location>
        <topology evidence="1">Multi-pass membrane protein</topology>
    </subcellularLocation>
</comment>
<evidence type="ECO:0000313" key="8">
    <source>
        <dbReference type="Proteomes" id="UP001157133"/>
    </source>
</evidence>
<keyword evidence="8" id="KW-1185">Reference proteome</keyword>
<protein>
    <recommendedName>
        <fullName evidence="6">NfeD-like C-terminal domain-containing protein</fullName>
    </recommendedName>
</protein>
<dbReference type="RefSeq" id="WP_284208881.1">
    <property type="nucleotide sequence ID" value="NZ_BSSU01000015.1"/>
</dbReference>
<evidence type="ECO:0000256" key="1">
    <source>
        <dbReference type="ARBA" id="ARBA00004141"/>
    </source>
</evidence>
<comment type="caution">
    <text evidence="7">The sequence shown here is derived from an EMBL/GenBank/DDBJ whole genome shotgun (WGS) entry which is preliminary data.</text>
</comment>
<accession>A0ABQ6H5L5</accession>
<name>A0ABQ6H5L5_9GAMM</name>
<reference evidence="7 8" key="1">
    <citation type="submission" date="2023-03" db="EMBL/GenBank/DDBJ databases">
        <title>Draft genome sequence of Thalassotalea eurytherma JCM 18482T.</title>
        <authorList>
            <person name="Sawabe T."/>
        </authorList>
    </citation>
    <scope>NUCLEOTIDE SEQUENCE [LARGE SCALE GENOMIC DNA]</scope>
    <source>
        <strain evidence="7 8">JCM 18482</strain>
    </source>
</reference>
<dbReference type="EMBL" id="BSSU01000015">
    <property type="protein sequence ID" value="GLX83448.1"/>
    <property type="molecule type" value="Genomic_DNA"/>
</dbReference>
<dbReference type="Gene3D" id="2.40.50.140">
    <property type="entry name" value="Nucleic acid-binding proteins"/>
    <property type="match status" value="1"/>
</dbReference>
<evidence type="ECO:0000256" key="3">
    <source>
        <dbReference type="ARBA" id="ARBA00022989"/>
    </source>
</evidence>
<keyword evidence="4 5" id="KW-0472">Membrane</keyword>
<gene>
    <name evidence="7" type="ORF">theurythT_29010</name>
</gene>
<dbReference type="Pfam" id="PF01957">
    <property type="entry name" value="NfeD"/>
    <property type="match status" value="1"/>
</dbReference>
<dbReference type="InterPro" id="IPR002810">
    <property type="entry name" value="NfeD-like_C"/>
</dbReference>
<sequence>MDFLLSFDTWIVLTIVLASAEIFVPGGILLNLGIASLIVALGIRTSLLTDGVAVLTTWFISATILLFIGYYVTNKLFPSRQRIDNVDEELDVFGQEVKVTETIGPGHQKGRVDFQGTSWTALGDGSKIEEGTTAVIICKENISLVVEPKTAN</sequence>
<dbReference type="InterPro" id="IPR012340">
    <property type="entry name" value="NA-bd_OB-fold"/>
</dbReference>
<dbReference type="InterPro" id="IPR052165">
    <property type="entry name" value="Membrane_assoc_protease"/>
</dbReference>
<keyword evidence="2 5" id="KW-0812">Transmembrane</keyword>